<dbReference type="EMBL" id="JAODUO010000246">
    <property type="protein sequence ID" value="KAK2185029.1"/>
    <property type="molecule type" value="Genomic_DNA"/>
</dbReference>
<dbReference type="InterPro" id="IPR020837">
    <property type="entry name" value="Fibrinogen_CS"/>
</dbReference>
<name>A0AAD9UD60_RIDPI</name>
<dbReference type="InterPro" id="IPR050373">
    <property type="entry name" value="Fibrinogen_C-term_domain"/>
</dbReference>
<dbReference type="PANTHER" id="PTHR19143">
    <property type="entry name" value="FIBRINOGEN/TENASCIN/ANGIOPOEITIN"/>
    <property type="match status" value="1"/>
</dbReference>
<keyword evidence="2" id="KW-0175">Coiled coil</keyword>
<dbReference type="PROSITE" id="PS00514">
    <property type="entry name" value="FIBRINOGEN_C_1"/>
    <property type="match status" value="1"/>
</dbReference>
<dbReference type="InterPro" id="IPR014716">
    <property type="entry name" value="Fibrinogen_a/b/g_C_1"/>
</dbReference>
<evidence type="ECO:0000256" key="2">
    <source>
        <dbReference type="SAM" id="Coils"/>
    </source>
</evidence>
<dbReference type="Pfam" id="PF00147">
    <property type="entry name" value="Fibrinogen_C"/>
    <property type="match status" value="1"/>
</dbReference>
<dbReference type="SMART" id="SM00186">
    <property type="entry name" value="FBG"/>
    <property type="match status" value="1"/>
</dbReference>
<gene>
    <name evidence="4" type="ORF">NP493_247g02053</name>
</gene>
<comment type="caution">
    <text evidence="4">The sequence shown here is derived from an EMBL/GenBank/DDBJ whole genome shotgun (WGS) entry which is preliminary data.</text>
</comment>
<keyword evidence="1" id="KW-1015">Disulfide bond</keyword>
<evidence type="ECO:0000256" key="1">
    <source>
        <dbReference type="ARBA" id="ARBA00023157"/>
    </source>
</evidence>
<evidence type="ECO:0000313" key="5">
    <source>
        <dbReference type="Proteomes" id="UP001209878"/>
    </source>
</evidence>
<evidence type="ECO:0000313" key="4">
    <source>
        <dbReference type="EMBL" id="KAK2185029.1"/>
    </source>
</evidence>
<dbReference type="FunFam" id="3.90.215.10:FF:000001">
    <property type="entry name" value="Tenascin isoform 1"/>
    <property type="match status" value="1"/>
</dbReference>
<keyword evidence="5" id="KW-1185">Reference proteome</keyword>
<feature type="domain" description="Fibrinogen C-terminal" evidence="3">
    <location>
        <begin position="94"/>
        <end position="309"/>
    </location>
</feature>
<protein>
    <recommendedName>
        <fullName evidence="3">Fibrinogen C-terminal domain-containing protein</fullName>
    </recommendedName>
</protein>
<dbReference type="CDD" id="cd00087">
    <property type="entry name" value="FReD"/>
    <property type="match status" value="1"/>
</dbReference>
<sequence>MSYWCEAKSCNTINNNVNTLETSVFQLHDSLEQQQQLQQKQQEKLNQTLYTQLAILKETVEQQQKQIQKQDRQLTTLGKTGEHQQKELKQAGIQYRNQIQQDCADLLNAGMSTSGVYNIYVAGKTVPVWCDMTGGEGWLVIQRRVDNTTDFYQGWKSYQDGFGDLARNFWLGNDNLHAITAQKNYSLRVDLADFEGNSRYAEYTEFAVANEDNMYRLTVRSYNGTAGDSLSYHDGMAFSTPDRDNDRLSSVSCAQFCKGGWWYKRCHLANLNGLYLGGANTPAGEAISWIHWYSATFSLKTVAMKIRPQ</sequence>
<proteinExistence type="predicted"/>
<dbReference type="InterPro" id="IPR002181">
    <property type="entry name" value="Fibrinogen_a/b/g_C_dom"/>
</dbReference>
<reference evidence="4" key="1">
    <citation type="journal article" date="2023" name="Mol. Biol. Evol.">
        <title>Third-Generation Sequencing Reveals the Adaptive Role of the Epigenome in Three Deep-Sea Polychaetes.</title>
        <authorList>
            <person name="Perez M."/>
            <person name="Aroh O."/>
            <person name="Sun Y."/>
            <person name="Lan Y."/>
            <person name="Juniper S.K."/>
            <person name="Young C.R."/>
            <person name="Angers B."/>
            <person name="Qian P.Y."/>
        </authorList>
    </citation>
    <scope>NUCLEOTIDE SEQUENCE</scope>
    <source>
        <strain evidence="4">R07B-5</strain>
    </source>
</reference>
<dbReference type="SUPFAM" id="SSF56496">
    <property type="entry name" value="Fibrinogen C-terminal domain-like"/>
    <property type="match status" value="1"/>
</dbReference>
<evidence type="ECO:0000259" key="3">
    <source>
        <dbReference type="PROSITE" id="PS51406"/>
    </source>
</evidence>
<accession>A0AAD9UD60</accession>
<dbReference type="GO" id="GO:0005615">
    <property type="term" value="C:extracellular space"/>
    <property type="evidence" value="ECO:0007669"/>
    <property type="project" value="TreeGrafter"/>
</dbReference>
<dbReference type="Gene3D" id="3.90.215.10">
    <property type="entry name" value="Gamma Fibrinogen, chain A, domain 1"/>
    <property type="match status" value="1"/>
</dbReference>
<dbReference type="PROSITE" id="PS51406">
    <property type="entry name" value="FIBRINOGEN_C_2"/>
    <property type="match status" value="1"/>
</dbReference>
<feature type="coiled-coil region" evidence="2">
    <location>
        <begin position="28"/>
        <end position="73"/>
    </location>
</feature>
<dbReference type="InterPro" id="IPR036056">
    <property type="entry name" value="Fibrinogen-like_C"/>
</dbReference>
<dbReference type="Proteomes" id="UP001209878">
    <property type="component" value="Unassembled WGS sequence"/>
</dbReference>
<dbReference type="AlphaFoldDB" id="A0AAD9UD60"/>
<organism evidence="4 5">
    <name type="scientific">Ridgeia piscesae</name>
    <name type="common">Tubeworm</name>
    <dbReference type="NCBI Taxonomy" id="27915"/>
    <lineage>
        <taxon>Eukaryota</taxon>
        <taxon>Metazoa</taxon>
        <taxon>Spiralia</taxon>
        <taxon>Lophotrochozoa</taxon>
        <taxon>Annelida</taxon>
        <taxon>Polychaeta</taxon>
        <taxon>Sedentaria</taxon>
        <taxon>Canalipalpata</taxon>
        <taxon>Sabellida</taxon>
        <taxon>Siboglinidae</taxon>
        <taxon>Ridgeia</taxon>
    </lineage>
</organism>